<evidence type="ECO:0000313" key="3">
    <source>
        <dbReference type="Proteomes" id="UP000000305"/>
    </source>
</evidence>
<reference evidence="2 3" key="1">
    <citation type="journal article" date="2011" name="Science">
        <title>The ecoresponsive genome of Daphnia pulex.</title>
        <authorList>
            <person name="Colbourne J.K."/>
            <person name="Pfrender M.E."/>
            <person name="Gilbert D."/>
            <person name="Thomas W.K."/>
            <person name="Tucker A."/>
            <person name="Oakley T.H."/>
            <person name="Tokishita S."/>
            <person name="Aerts A."/>
            <person name="Arnold G.J."/>
            <person name="Basu M.K."/>
            <person name="Bauer D.J."/>
            <person name="Caceres C.E."/>
            <person name="Carmel L."/>
            <person name="Casola C."/>
            <person name="Choi J.H."/>
            <person name="Detter J.C."/>
            <person name="Dong Q."/>
            <person name="Dusheyko S."/>
            <person name="Eads B.D."/>
            <person name="Frohlich T."/>
            <person name="Geiler-Samerotte K.A."/>
            <person name="Gerlach D."/>
            <person name="Hatcher P."/>
            <person name="Jogdeo S."/>
            <person name="Krijgsveld J."/>
            <person name="Kriventseva E.V."/>
            <person name="Kultz D."/>
            <person name="Laforsch C."/>
            <person name="Lindquist E."/>
            <person name="Lopez J."/>
            <person name="Manak J.R."/>
            <person name="Muller J."/>
            <person name="Pangilinan J."/>
            <person name="Patwardhan R.P."/>
            <person name="Pitluck S."/>
            <person name="Pritham E.J."/>
            <person name="Rechtsteiner A."/>
            <person name="Rho M."/>
            <person name="Rogozin I.B."/>
            <person name="Sakarya O."/>
            <person name="Salamov A."/>
            <person name="Schaack S."/>
            <person name="Shapiro H."/>
            <person name="Shiga Y."/>
            <person name="Skalitzky C."/>
            <person name="Smith Z."/>
            <person name="Souvorov A."/>
            <person name="Sung W."/>
            <person name="Tang Z."/>
            <person name="Tsuchiya D."/>
            <person name="Tu H."/>
            <person name="Vos H."/>
            <person name="Wang M."/>
            <person name="Wolf Y.I."/>
            <person name="Yamagata H."/>
            <person name="Yamada T."/>
            <person name="Ye Y."/>
            <person name="Shaw J.R."/>
            <person name="Andrews J."/>
            <person name="Crease T.J."/>
            <person name="Tang H."/>
            <person name="Lucas S.M."/>
            <person name="Robertson H.M."/>
            <person name="Bork P."/>
            <person name="Koonin E.V."/>
            <person name="Zdobnov E.M."/>
            <person name="Grigoriev I.V."/>
            <person name="Lynch M."/>
            <person name="Boore J.L."/>
        </authorList>
    </citation>
    <scope>NUCLEOTIDE SEQUENCE [LARGE SCALE GENOMIC DNA]</scope>
</reference>
<dbReference type="PhylomeDB" id="E9GY27"/>
<dbReference type="OrthoDB" id="10619334at2759"/>
<organism evidence="2 3">
    <name type="scientific">Daphnia pulex</name>
    <name type="common">Water flea</name>
    <dbReference type="NCBI Taxonomy" id="6669"/>
    <lineage>
        <taxon>Eukaryota</taxon>
        <taxon>Metazoa</taxon>
        <taxon>Ecdysozoa</taxon>
        <taxon>Arthropoda</taxon>
        <taxon>Crustacea</taxon>
        <taxon>Branchiopoda</taxon>
        <taxon>Diplostraca</taxon>
        <taxon>Cladocera</taxon>
        <taxon>Anomopoda</taxon>
        <taxon>Daphniidae</taxon>
        <taxon>Daphnia</taxon>
    </lineage>
</organism>
<accession>E9GY27</accession>
<protein>
    <submittedName>
        <fullName evidence="2">Uncharacterized protein</fullName>
    </submittedName>
</protein>
<evidence type="ECO:0000313" key="2">
    <source>
        <dbReference type="EMBL" id="EFX75526.1"/>
    </source>
</evidence>
<dbReference type="HOGENOM" id="CLU_1429362_0_0_1"/>
<dbReference type="KEGG" id="dpx:DAPPUDRAFT_107738"/>
<sequence>MSPRGKRAVGRTRGSTASIGRGRISVEPGEENLIEILNNIPISHAQQQLLDEESGERDHEAMDDADNNTTVSNVTEPLPPPGNPIPIFNVQSWKAKWRRDFFTDWRWAEKKRKALAIKFGIDIRRNTRDGVTLLNVPKEKLLSFCEWIEKHGTLYKGIPDPPTDKIEHSAEKYDVVSLQEVAFASCPIKE</sequence>
<dbReference type="AlphaFoldDB" id="E9GY27"/>
<proteinExistence type="predicted"/>
<gene>
    <name evidence="2" type="ORF">DAPPUDRAFT_107738</name>
</gene>
<dbReference type="EMBL" id="GL732574">
    <property type="protein sequence ID" value="EFX75526.1"/>
    <property type="molecule type" value="Genomic_DNA"/>
</dbReference>
<keyword evidence="3" id="KW-1185">Reference proteome</keyword>
<feature type="region of interest" description="Disordered" evidence="1">
    <location>
        <begin position="1"/>
        <end position="24"/>
    </location>
</feature>
<dbReference type="Proteomes" id="UP000000305">
    <property type="component" value="Unassembled WGS sequence"/>
</dbReference>
<dbReference type="InParanoid" id="E9GY27"/>
<evidence type="ECO:0000256" key="1">
    <source>
        <dbReference type="SAM" id="MobiDB-lite"/>
    </source>
</evidence>
<name>E9GY27_DAPPU</name>
<feature type="compositionally biased region" description="Basic residues" evidence="1">
    <location>
        <begin position="1"/>
        <end position="10"/>
    </location>
</feature>
<feature type="region of interest" description="Disordered" evidence="1">
    <location>
        <begin position="48"/>
        <end position="83"/>
    </location>
</feature>